<evidence type="ECO:0000313" key="3">
    <source>
        <dbReference type="Proteomes" id="UP000324222"/>
    </source>
</evidence>
<dbReference type="Proteomes" id="UP000324222">
    <property type="component" value="Unassembled WGS sequence"/>
</dbReference>
<comment type="caution">
    <text evidence="2">The sequence shown here is derived from an EMBL/GenBank/DDBJ whole genome shotgun (WGS) entry which is preliminary data.</text>
</comment>
<feature type="region of interest" description="Disordered" evidence="1">
    <location>
        <begin position="1"/>
        <end position="21"/>
    </location>
</feature>
<dbReference type="EMBL" id="VSRR010000336">
    <property type="protein sequence ID" value="MPC14212.1"/>
    <property type="molecule type" value="Genomic_DNA"/>
</dbReference>
<keyword evidence="3" id="KW-1185">Reference proteome</keyword>
<gene>
    <name evidence="2" type="ORF">E2C01_006972</name>
</gene>
<organism evidence="2 3">
    <name type="scientific">Portunus trituberculatus</name>
    <name type="common">Swimming crab</name>
    <name type="synonym">Neptunus trituberculatus</name>
    <dbReference type="NCBI Taxonomy" id="210409"/>
    <lineage>
        <taxon>Eukaryota</taxon>
        <taxon>Metazoa</taxon>
        <taxon>Ecdysozoa</taxon>
        <taxon>Arthropoda</taxon>
        <taxon>Crustacea</taxon>
        <taxon>Multicrustacea</taxon>
        <taxon>Malacostraca</taxon>
        <taxon>Eumalacostraca</taxon>
        <taxon>Eucarida</taxon>
        <taxon>Decapoda</taxon>
        <taxon>Pleocyemata</taxon>
        <taxon>Brachyura</taxon>
        <taxon>Eubrachyura</taxon>
        <taxon>Portunoidea</taxon>
        <taxon>Portunidae</taxon>
        <taxon>Portuninae</taxon>
        <taxon>Portunus</taxon>
    </lineage>
</organism>
<reference evidence="2 3" key="1">
    <citation type="submission" date="2019-05" db="EMBL/GenBank/DDBJ databases">
        <title>Another draft genome of Portunus trituberculatus and its Hox gene families provides insights of decapod evolution.</title>
        <authorList>
            <person name="Jeong J.-H."/>
            <person name="Song I."/>
            <person name="Kim S."/>
            <person name="Choi T."/>
            <person name="Kim D."/>
            <person name="Ryu S."/>
            <person name="Kim W."/>
        </authorList>
    </citation>
    <scope>NUCLEOTIDE SEQUENCE [LARGE SCALE GENOMIC DNA]</scope>
    <source>
        <tissue evidence="2">Muscle</tissue>
    </source>
</reference>
<dbReference type="AlphaFoldDB" id="A0A5B7CWV1"/>
<proteinExistence type="predicted"/>
<sequence>MEARRRSVSEYGPKSHEERQARTLTLPFQVQDLLYNRFPSRSRLSSPRLFRRAAQRRARVTLKLL</sequence>
<evidence type="ECO:0000313" key="2">
    <source>
        <dbReference type="EMBL" id="MPC14212.1"/>
    </source>
</evidence>
<name>A0A5B7CWV1_PORTR</name>
<accession>A0A5B7CWV1</accession>
<protein>
    <submittedName>
        <fullName evidence="2">Uncharacterized protein</fullName>
    </submittedName>
</protein>
<evidence type="ECO:0000256" key="1">
    <source>
        <dbReference type="SAM" id="MobiDB-lite"/>
    </source>
</evidence>